<reference evidence="11" key="3">
    <citation type="submission" date="2025-09" db="UniProtKB">
        <authorList>
            <consortium name="Ensembl"/>
        </authorList>
    </citation>
    <scope>IDENTIFICATION</scope>
</reference>
<dbReference type="Ensembl" id="ENSMMDT00005026598.1">
    <property type="protein sequence ID" value="ENSMMDP00005026051.1"/>
    <property type="gene ID" value="ENSMMDG00005012475.1"/>
</dbReference>
<evidence type="ECO:0000256" key="9">
    <source>
        <dbReference type="PROSITE-ProRule" id="PRU00282"/>
    </source>
</evidence>
<evidence type="ECO:0000313" key="12">
    <source>
        <dbReference type="Proteomes" id="UP000472263"/>
    </source>
</evidence>
<dbReference type="Pfam" id="PF00153">
    <property type="entry name" value="Mito_carr"/>
    <property type="match status" value="1"/>
</dbReference>
<accession>A0A667YYA3</accession>
<proteinExistence type="inferred from homology"/>
<keyword evidence="3 10" id="KW-0813">Transport</keyword>
<dbReference type="AlphaFoldDB" id="A0A667YYA3"/>
<evidence type="ECO:0000313" key="11">
    <source>
        <dbReference type="Ensembl" id="ENSMMDP00005026051.1"/>
    </source>
</evidence>
<protein>
    <submittedName>
        <fullName evidence="11">Uncharacterized protein</fullName>
    </submittedName>
</protein>
<evidence type="ECO:0000256" key="5">
    <source>
        <dbReference type="ARBA" id="ARBA00022737"/>
    </source>
</evidence>
<keyword evidence="6" id="KW-1133">Transmembrane helix</keyword>
<evidence type="ECO:0000256" key="4">
    <source>
        <dbReference type="ARBA" id="ARBA00022692"/>
    </source>
</evidence>
<evidence type="ECO:0000256" key="1">
    <source>
        <dbReference type="ARBA" id="ARBA00004225"/>
    </source>
</evidence>
<dbReference type="GO" id="GO:1990575">
    <property type="term" value="P:mitochondrial L-ornithine transmembrane transport"/>
    <property type="evidence" value="ECO:0007669"/>
    <property type="project" value="TreeGrafter"/>
</dbReference>
<keyword evidence="7" id="KW-0496">Mitochondrion</keyword>
<keyword evidence="5" id="KW-0677">Repeat</keyword>
<name>A0A667YYA3_9TELE</name>
<keyword evidence="8 9" id="KW-0472">Membrane</keyword>
<comment type="subcellular location">
    <subcellularLocation>
        <location evidence="1">Mitochondrion membrane</location>
        <topology evidence="1">Multi-pass membrane protein</topology>
    </subcellularLocation>
</comment>
<reference evidence="11" key="2">
    <citation type="submission" date="2025-08" db="UniProtKB">
        <authorList>
            <consortium name="Ensembl"/>
        </authorList>
    </citation>
    <scope>IDENTIFICATION</scope>
</reference>
<evidence type="ECO:0000256" key="7">
    <source>
        <dbReference type="ARBA" id="ARBA00023128"/>
    </source>
</evidence>
<comment type="similarity">
    <text evidence="2 10">Belongs to the mitochondrial carrier (TC 2.A.29) family.</text>
</comment>
<evidence type="ECO:0000256" key="2">
    <source>
        <dbReference type="ARBA" id="ARBA00006375"/>
    </source>
</evidence>
<organism evidence="11 12">
    <name type="scientific">Myripristis murdjan</name>
    <name type="common">pinecone soldierfish</name>
    <dbReference type="NCBI Taxonomy" id="586833"/>
    <lineage>
        <taxon>Eukaryota</taxon>
        <taxon>Metazoa</taxon>
        <taxon>Chordata</taxon>
        <taxon>Craniata</taxon>
        <taxon>Vertebrata</taxon>
        <taxon>Euteleostomi</taxon>
        <taxon>Actinopterygii</taxon>
        <taxon>Neopterygii</taxon>
        <taxon>Teleostei</taxon>
        <taxon>Neoteleostei</taxon>
        <taxon>Acanthomorphata</taxon>
        <taxon>Holocentriformes</taxon>
        <taxon>Holocentridae</taxon>
        <taxon>Myripristis</taxon>
    </lineage>
</organism>
<dbReference type="GO" id="GO:0000064">
    <property type="term" value="F:L-ornithine transmembrane transporter activity"/>
    <property type="evidence" value="ECO:0007669"/>
    <property type="project" value="TreeGrafter"/>
</dbReference>
<dbReference type="InterPro" id="IPR050567">
    <property type="entry name" value="Mitochondrial_Carrier"/>
</dbReference>
<sequence length="191" mass="20744">MRFICPPFLSKITLCCDYAHPLNVHGLYQGTGAALLANAGEDAVLFACCGSLSLFSLVVRSVLQAEGPLGFLRGLTFTWLREVSACFLCMETLLHFMRPLETPLSSDSAPDCLAHTLGSNPSVWVGLDPCLWVVLSFLFTYLFKSGVLALYRGLTPTVLRASPSNGALFLAYEWTKKSLGNATSTLIIQTD</sequence>
<evidence type="ECO:0000256" key="8">
    <source>
        <dbReference type="ARBA" id="ARBA00023136"/>
    </source>
</evidence>
<dbReference type="Proteomes" id="UP000472263">
    <property type="component" value="Chromosome 14"/>
</dbReference>
<dbReference type="SUPFAM" id="SSF103506">
    <property type="entry name" value="Mitochondrial carrier"/>
    <property type="match status" value="1"/>
</dbReference>
<dbReference type="InterPro" id="IPR018108">
    <property type="entry name" value="MCP_transmembrane"/>
</dbReference>
<dbReference type="PANTHER" id="PTHR45624">
    <property type="entry name" value="MITOCHONDRIAL BASIC AMINO ACIDS TRANSPORTER-RELATED"/>
    <property type="match status" value="1"/>
</dbReference>
<keyword evidence="4 9" id="KW-0812">Transmembrane</keyword>
<dbReference type="InterPro" id="IPR023395">
    <property type="entry name" value="MCP_dom_sf"/>
</dbReference>
<dbReference type="Gene3D" id="1.50.40.10">
    <property type="entry name" value="Mitochondrial carrier domain"/>
    <property type="match status" value="1"/>
</dbReference>
<dbReference type="PANTHER" id="PTHR45624:SF12">
    <property type="entry name" value="MITOCHONDRIAL ORNITHINE TRANSPORTER 1"/>
    <property type="match status" value="1"/>
</dbReference>
<dbReference type="PROSITE" id="PS50920">
    <property type="entry name" value="SOLCAR"/>
    <property type="match status" value="1"/>
</dbReference>
<reference evidence="11" key="1">
    <citation type="submission" date="2019-06" db="EMBL/GenBank/DDBJ databases">
        <authorList>
            <consortium name="Wellcome Sanger Institute Data Sharing"/>
        </authorList>
    </citation>
    <scope>NUCLEOTIDE SEQUENCE [LARGE SCALE GENOMIC DNA]</scope>
</reference>
<keyword evidence="12" id="KW-1185">Reference proteome</keyword>
<dbReference type="InParanoid" id="A0A667YYA3"/>
<dbReference type="GO" id="GO:0031966">
    <property type="term" value="C:mitochondrial membrane"/>
    <property type="evidence" value="ECO:0007669"/>
    <property type="project" value="UniProtKB-SubCell"/>
</dbReference>
<evidence type="ECO:0000256" key="10">
    <source>
        <dbReference type="RuleBase" id="RU000488"/>
    </source>
</evidence>
<evidence type="ECO:0000256" key="6">
    <source>
        <dbReference type="ARBA" id="ARBA00022989"/>
    </source>
</evidence>
<evidence type="ECO:0000256" key="3">
    <source>
        <dbReference type="ARBA" id="ARBA00022448"/>
    </source>
</evidence>
<feature type="repeat" description="Solcar" evidence="9">
    <location>
        <begin position="77"/>
        <end position="178"/>
    </location>
</feature>